<evidence type="ECO:0000313" key="4">
    <source>
        <dbReference type="Proteomes" id="UP000198851"/>
    </source>
</evidence>
<evidence type="ECO:0000256" key="1">
    <source>
        <dbReference type="SAM" id="MobiDB-lite"/>
    </source>
</evidence>
<gene>
    <name evidence="3" type="ORF">SAMN04488036_101307</name>
</gene>
<protein>
    <submittedName>
        <fullName evidence="3">Predicted 5' DNA nuclease, flap endonuclease-1-like, helix-3-turn-helix (H3TH) domain</fullName>
    </submittedName>
</protein>
<sequence length="231" mass="23657">MATENKNTTCTLVCWVIAAIVGLIAFMVLKGILWGVLALIFAVVVVVLLGMWMVKTFCAVAEAPASIPASAPASAPTPAAEPAAPAAEAQAEAEAAADEAAADANAAMAADAPTERAEPIIKPSTELPGQKELAERKGAWKYEKPADEAAPAKAKAAAQAPASSGGADDLKLLKGVGPALEKKLHAAGVTTFAQIAAWGSQDIADMDDKLSFKGRIERDGWVEQAKKLASG</sequence>
<keyword evidence="2" id="KW-0812">Transmembrane</keyword>
<dbReference type="EMBL" id="FOSZ01000001">
    <property type="protein sequence ID" value="SFK54213.1"/>
    <property type="molecule type" value="Genomic_DNA"/>
</dbReference>
<keyword evidence="2" id="KW-0472">Membrane</keyword>
<keyword evidence="2" id="KW-1133">Transmembrane helix</keyword>
<proteinExistence type="predicted"/>
<keyword evidence="3" id="KW-0255">Endonuclease</keyword>
<evidence type="ECO:0000313" key="3">
    <source>
        <dbReference type="EMBL" id="SFK54213.1"/>
    </source>
</evidence>
<feature type="compositionally biased region" description="Low complexity" evidence="1">
    <location>
        <begin position="148"/>
        <end position="167"/>
    </location>
</feature>
<dbReference type="GO" id="GO:0004519">
    <property type="term" value="F:endonuclease activity"/>
    <property type="evidence" value="ECO:0007669"/>
    <property type="project" value="UniProtKB-KW"/>
</dbReference>
<organism evidence="3 4">
    <name type="scientific">Shimia haliotis</name>
    <dbReference type="NCBI Taxonomy" id="1280847"/>
    <lineage>
        <taxon>Bacteria</taxon>
        <taxon>Pseudomonadati</taxon>
        <taxon>Pseudomonadota</taxon>
        <taxon>Alphaproteobacteria</taxon>
        <taxon>Rhodobacterales</taxon>
        <taxon>Roseobacteraceae</taxon>
    </lineage>
</organism>
<feature type="compositionally biased region" description="Low complexity" evidence="1">
    <location>
        <begin position="70"/>
        <end position="94"/>
    </location>
</feature>
<dbReference type="AlphaFoldDB" id="A0A1I4AD49"/>
<feature type="transmembrane region" description="Helical" evidence="2">
    <location>
        <begin position="35"/>
        <end position="54"/>
    </location>
</feature>
<dbReference type="Gene3D" id="1.10.150.20">
    <property type="entry name" value="5' to 3' exonuclease, C-terminal subdomain"/>
    <property type="match status" value="1"/>
</dbReference>
<feature type="region of interest" description="Disordered" evidence="1">
    <location>
        <begin position="70"/>
        <end position="129"/>
    </location>
</feature>
<keyword evidence="3" id="KW-0540">Nuclease</keyword>
<dbReference type="RefSeq" id="WP_244503494.1">
    <property type="nucleotide sequence ID" value="NZ_FOSZ01000001.1"/>
</dbReference>
<reference evidence="4" key="1">
    <citation type="submission" date="2016-10" db="EMBL/GenBank/DDBJ databases">
        <authorList>
            <person name="Varghese N."/>
            <person name="Submissions S."/>
        </authorList>
    </citation>
    <scope>NUCLEOTIDE SEQUENCE [LARGE SCALE GENOMIC DNA]</scope>
    <source>
        <strain evidence="4">DSM 28453</strain>
    </source>
</reference>
<keyword evidence="4" id="KW-1185">Reference proteome</keyword>
<feature type="region of interest" description="Disordered" evidence="1">
    <location>
        <begin position="143"/>
        <end position="168"/>
    </location>
</feature>
<feature type="compositionally biased region" description="Low complexity" evidence="1">
    <location>
        <begin position="102"/>
        <end position="112"/>
    </location>
</feature>
<evidence type="ECO:0000256" key="2">
    <source>
        <dbReference type="SAM" id="Phobius"/>
    </source>
</evidence>
<dbReference type="STRING" id="1280847.SAMN04488036_101307"/>
<accession>A0A1I4AD49</accession>
<feature type="transmembrane region" description="Helical" evidence="2">
    <location>
        <begin position="12"/>
        <end position="29"/>
    </location>
</feature>
<dbReference type="Proteomes" id="UP000198851">
    <property type="component" value="Unassembled WGS sequence"/>
</dbReference>
<name>A0A1I4AD49_9RHOB</name>
<keyword evidence="3" id="KW-0378">Hydrolase</keyword>